<keyword evidence="4" id="KW-0028">Amino-acid biosynthesis</keyword>
<dbReference type="UniPathway" id="UPA00121">
    <property type="reaction ID" value="UER00345"/>
</dbReference>
<dbReference type="PROSITE" id="PS51171">
    <property type="entry name" value="PREPHENATE_DEHYDR_3"/>
    <property type="match status" value="1"/>
</dbReference>
<sequence>MRTSVGRLRLPKTKGKPMTDTPSYAFLGPVGTFCHQALSQVAPPEATIVPCAGERAAMDATRSGRTRYTVVPIENSVEGGVTATLDSLAWGKRLQIVREIVVPVSFTLAARPGVTLDDVERIGTHSHAWAQCRNWMTDTLPGAQHTPTTSTAEAARLLAEGYDGFQACLSSAIATSLYGLTTLRADVADNPGAITRFVMLSLPGHLPEPTGADKTTIQVRLPRNHAGALHQLLEQFRTRGVDLTRIESRPVAGQPGAYGFSIDLAGHVCEERVQAALVGVYRTCDDVRFLGSYPRADGRANAIEPGTSDEDFRAARAWVDALFTQG</sequence>
<dbReference type="PROSITE" id="PS00857">
    <property type="entry name" value="PREPHENATE_DEHYDR_1"/>
    <property type="match status" value="1"/>
</dbReference>
<dbReference type="SUPFAM" id="SSF55021">
    <property type="entry name" value="ACT-like"/>
    <property type="match status" value="1"/>
</dbReference>
<dbReference type="NCBIfam" id="NF008865">
    <property type="entry name" value="PRK11898.1"/>
    <property type="match status" value="1"/>
</dbReference>
<reference evidence="12 13" key="1">
    <citation type="submission" date="2020-08" db="EMBL/GenBank/DDBJ databases">
        <title>Winkia gen. nov., sp. nov., isolated from faeces of the Anser albifrons in China.</title>
        <authorList>
            <person name="Liu Q."/>
        </authorList>
    </citation>
    <scope>NUCLEOTIDE SEQUENCE [LARGE SCALE GENOMIC DNA]</scope>
    <source>
        <strain evidence="12 13">C62</strain>
    </source>
</reference>
<dbReference type="Gene3D" id="3.40.190.10">
    <property type="entry name" value="Periplasmic binding protein-like II"/>
    <property type="match status" value="2"/>
</dbReference>
<keyword evidence="13" id="KW-1185">Reference proteome</keyword>
<dbReference type="EC" id="4.2.1.51" evidence="2"/>
<dbReference type="GO" id="GO:0004664">
    <property type="term" value="F:prephenate dehydratase activity"/>
    <property type="evidence" value="ECO:0007669"/>
    <property type="project" value="UniProtKB-EC"/>
</dbReference>
<evidence type="ECO:0000256" key="6">
    <source>
        <dbReference type="ARBA" id="ARBA00023222"/>
    </source>
</evidence>
<dbReference type="Proteomes" id="UP000627538">
    <property type="component" value="Unassembled WGS sequence"/>
</dbReference>
<dbReference type="PANTHER" id="PTHR21022">
    <property type="entry name" value="PREPHENATE DEHYDRATASE P PROTEIN"/>
    <property type="match status" value="1"/>
</dbReference>
<dbReference type="Gene3D" id="3.30.70.260">
    <property type="match status" value="1"/>
</dbReference>
<dbReference type="CDD" id="cd04905">
    <property type="entry name" value="ACT_CM-PDT"/>
    <property type="match status" value="1"/>
</dbReference>
<dbReference type="GO" id="GO:0009094">
    <property type="term" value="P:L-phenylalanine biosynthetic process"/>
    <property type="evidence" value="ECO:0007669"/>
    <property type="project" value="UniProtKB-UniPathway"/>
</dbReference>
<evidence type="ECO:0000256" key="5">
    <source>
        <dbReference type="ARBA" id="ARBA00023141"/>
    </source>
</evidence>
<evidence type="ECO:0000256" key="10">
    <source>
        <dbReference type="SAM" id="MobiDB-lite"/>
    </source>
</evidence>
<evidence type="ECO:0000259" key="11">
    <source>
        <dbReference type="PROSITE" id="PS51171"/>
    </source>
</evidence>
<dbReference type="CDD" id="cd13632">
    <property type="entry name" value="PBP2_Aa-PDT_like"/>
    <property type="match status" value="1"/>
</dbReference>
<keyword evidence="5" id="KW-0057">Aromatic amino acid biosynthesis</keyword>
<dbReference type="PANTHER" id="PTHR21022:SF19">
    <property type="entry name" value="PREPHENATE DEHYDRATASE-RELATED"/>
    <property type="match status" value="1"/>
</dbReference>
<feature type="site" description="Essential for prephenate dehydratase activity" evidence="9">
    <location>
        <position position="195"/>
    </location>
</feature>
<dbReference type="FunFam" id="3.40.190.10:FF:000064">
    <property type="entry name" value="Prephenate dehydratase"/>
    <property type="match status" value="1"/>
</dbReference>
<comment type="caution">
    <text evidence="12">The sequence shown here is derived from an EMBL/GenBank/DDBJ whole genome shotgun (WGS) entry which is preliminary data.</text>
</comment>
<accession>A0A8I0KVT7</accession>
<evidence type="ECO:0000256" key="9">
    <source>
        <dbReference type="PIRSR" id="PIRSR001500-2"/>
    </source>
</evidence>
<evidence type="ECO:0000256" key="3">
    <source>
        <dbReference type="ARBA" id="ARBA00021872"/>
    </source>
</evidence>
<dbReference type="PROSITE" id="PS00858">
    <property type="entry name" value="PREPHENATE_DEHYDR_2"/>
    <property type="match status" value="1"/>
</dbReference>
<proteinExistence type="predicted"/>
<comment type="pathway">
    <text evidence="1">Amino-acid biosynthesis; L-phenylalanine biosynthesis; phenylpyruvate from prephenate: step 1/1.</text>
</comment>
<feature type="domain" description="Prephenate dehydratase" evidence="11">
    <location>
        <begin position="23"/>
        <end position="202"/>
    </location>
</feature>
<dbReference type="PIRSF" id="PIRSF001500">
    <property type="entry name" value="Chor_mut_pdt_Ppr"/>
    <property type="match status" value="1"/>
</dbReference>
<dbReference type="GO" id="GO:0005737">
    <property type="term" value="C:cytoplasm"/>
    <property type="evidence" value="ECO:0007669"/>
    <property type="project" value="TreeGrafter"/>
</dbReference>
<organism evidence="12 13">
    <name type="scientific">Nanchangia anserum</name>
    <dbReference type="NCBI Taxonomy" id="2692125"/>
    <lineage>
        <taxon>Bacteria</taxon>
        <taxon>Bacillati</taxon>
        <taxon>Actinomycetota</taxon>
        <taxon>Actinomycetes</taxon>
        <taxon>Actinomycetales</taxon>
        <taxon>Actinomycetaceae</taxon>
        <taxon>Nanchangia</taxon>
    </lineage>
</organism>
<dbReference type="InterPro" id="IPR018528">
    <property type="entry name" value="Preph_deHydtase_CS"/>
</dbReference>
<evidence type="ECO:0000313" key="12">
    <source>
        <dbReference type="EMBL" id="MBD3689289.1"/>
    </source>
</evidence>
<protein>
    <recommendedName>
        <fullName evidence="3">Prephenate dehydratase</fullName>
        <ecNumber evidence="2">4.2.1.51</ecNumber>
    </recommendedName>
</protein>
<evidence type="ECO:0000256" key="7">
    <source>
        <dbReference type="ARBA" id="ARBA00023239"/>
    </source>
</evidence>
<evidence type="ECO:0000256" key="4">
    <source>
        <dbReference type="ARBA" id="ARBA00022605"/>
    </source>
</evidence>
<evidence type="ECO:0000256" key="2">
    <source>
        <dbReference type="ARBA" id="ARBA00013147"/>
    </source>
</evidence>
<dbReference type="Pfam" id="PF00800">
    <property type="entry name" value="PDT"/>
    <property type="match status" value="1"/>
</dbReference>
<name>A0A8I0KVT7_9ACTO</name>
<keyword evidence="7 12" id="KW-0456">Lyase</keyword>
<keyword evidence="6" id="KW-0584">Phenylalanine biosynthesis</keyword>
<evidence type="ECO:0000313" key="13">
    <source>
        <dbReference type="Proteomes" id="UP000627538"/>
    </source>
</evidence>
<feature type="region of interest" description="Disordered" evidence="10">
    <location>
        <begin position="1"/>
        <end position="21"/>
    </location>
</feature>
<dbReference type="InterPro" id="IPR008242">
    <property type="entry name" value="Chor_mutase/pphenate_deHydtase"/>
</dbReference>
<evidence type="ECO:0000256" key="8">
    <source>
        <dbReference type="ARBA" id="ARBA00047848"/>
    </source>
</evidence>
<gene>
    <name evidence="12" type="primary">pheA</name>
    <name evidence="12" type="ORF">H8R10_03460</name>
</gene>
<dbReference type="SUPFAM" id="SSF53850">
    <property type="entry name" value="Periplasmic binding protein-like II"/>
    <property type="match status" value="1"/>
</dbReference>
<dbReference type="InterPro" id="IPR045865">
    <property type="entry name" value="ACT-like_dom_sf"/>
</dbReference>
<dbReference type="EMBL" id="JACRUO010000001">
    <property type="protein sequence ID" value="MBD3689289.1"/>
    <property type="molecule type" value="Genomic_DNA"/>
</dbReference>
<evidence type="ECO:0000256" key="1">
    <source>
        <dbReference type="ARBA" id="ARBA00004741"/>
    </source>
</evidence>
<dbReference type="FunFam" id="3.30.70.260:FF:000012">
    <property type="entry name" value="Prephenate dehydratase"/>
    <property type="match status" value="1"/>
</dbReference>
<dbReference type="InterPro" id="IPR001086">
    <property type="entry name" value="Preph_deHydtase"/>
</dbReference>
<comment type="catalytic activity">
    <reaction evidence="8">
        <text>prephenate + H(+) = 3-phenylpyruvate + CO2 + H2O</text>
        <dbReference type="Rhea" id="RHEA:21648"/>
        <dbReference type="ChEBI" id="CHEBI:15377"/>
        <dbReference type="ChEBI" id="CHEBI:15378"/>
        <dbReference type="ChEBI" id="CHEBI:16526"/>
        <dbReference type="ChEBI" id="CHEBI:18005"/>
        <dbReference type="ChEBI" id="CHEBI:29934"/>
        <dbReference type="EC" id="4.2.1.51"/>
    </reaction>
</comment>
<dbReference type="AlphaFoldDB" id="A0A8I0KVT7"/>